<evidence type="ECO:0000256" key="1">
    <source>
        <dbReference type="ARBA" id="ARBA00004141"/>
    </source>
</evidence>
<evidence type="ECO:0000256" key="3">
    <source>
        <dbReference type="ARBA" id="ARBA00022989"/>
    </source>
</evidence>
<sequence length="140" mass="15204">MQIKGCIPLKINNMSKKTKNIIVTLLLALIAIIFLGSAIGKISGSEQMMKMATGFGFSEMDFKVLGLIEIVGIALFIFPRTGVLGALLLTAYMGGGIATHLQHGQTILIPVLIECLIWITAAIRFPELLVQLTYRTDKAL</sequence>
<dbReference type="Pfam" id="PF13564">
    <property type="entry name" value="DoxX_2"/>
    <property type="match status" value="1"/>
</dbReference>
<keyword evidence="2 5" id="KW-0812">Transmembrane</keyword>
<keyword evidence="4 5" id="KW-0472">Membrane</keyword>
<name>A0A3S3WZT3_9SPHI</name>
<reference evidence="6 7" key="1">
    <citation type="submission" date="2019-01" db="EMBL/GenBank/DDBJ databases">
        <title>Mucilaginibacter antarcticum sp. nov., isolated from antarctic soil.</title>
        <authorList>
            <person name="Yan Y.-Q."/>
            <person name="Du Z.-J."/>
        </authorList>
    </citation>
    <scope>NUCLEOTIDE SEQUENCE [LARGE SCALE GENOMIC DNA]</scope>
    <source>
        <strain evidence="6 7">F01003</strain>
    </source>
</reference>
<dbReference type="EMBL" id="SBIW01000026">
    <property type="protein sequence ID" value="RWY47372.1"/>
    <property type="molecule type" value="Genomic_DNA"/>
</dbReference>
<evidence type="ECO:0000256" key="2">
    <source>
        <dbReference type="ARBA" id="ARBA00022692"/>
    </source>
</evidence>
<gene>
    <name evidence="6" type="ORF">EPL05_22000</name>
</gene>
<dbReference type="OrthoDB" id="677659at2"/>
<evidence type="ECO:0000313" key="7">
    <source>
        <dbReference type="Proteomes" id="UP000286701"/>
    </source>
</evidence>
<evidence type="ECO:0000313" key="6">
    <source>
        <dbReference type="EMBL" id="RWY47372.1"/>
    </source>
</evidence>
<feature type="transmembrane region" description="Helical" evidence="5">
    <location>
        <begin position="60"/>
        <end position="78"/>
    </location>
</feature>
<accession>A0A3S3WZT3</accession>
<protein>
    <submittedName>
        <fullName evidence="6">DoxX family protein</fullName>
    </submittedName>
</protein>
<keyword evidence="7" id="KW-1185">Reference proteome</keyword>
<evidence type="ECO:0000256" key="5">
    <source>
        <dbReference type="SAM" id="Phobius"/>
    </source>
</evidence>
<dbReference type="RefSeq" id="WP_128536150.1">
    <property type="nucleotide sequence ID" value="NZ_SBIW01000026.1"/>
</dbReference>
<dbReference type="AlphaFoldDB" id="A0A3S3WZT3"/>
<proteinExistence type="predicted"/>
<dbReference type="Proteomes" id="UP000286701">
    <property type="component" value="Unassembled WGS sequence"/>
</dbReference>
<comment type="caution">
    <text evidence="6">The sequence shown here is derived from an EMBL/GenBank/DDBJ whole genome shotgun (WGS) entry which is preliminary data.</text>
</comment>
<dbReference type="InterPro" id="IPR032808">
    <property type="entry name" value="DoxX"/>
</dbReference>
<dbReference type="GO" id="GO:0016020">
    <property type="term" value="C:membrane"/>
    <property type="evidence" value="ECO:0007669"/>
    <property type="project" value="UniProtKB-SubCell"/>
</dbReference>
<organism evidence="6 7">
    <name type="scientific">Mucilaginibacter gilvus</name>
    <dbReference type="NCBI Taxonomy" id="2305909"/>
    <lineage>
        <taxon>Bacteria</taxon>
        <taxon>Pseudomonadati</taxon>
        <taxon>Bacteroidota</taxon>
        <taxon>Sphingobacteriia</taxon>
        <taxon>Sphingobacteriales</taxon>
        <taxon>Sphingobacteriaceae</taxon>
        <taxon>Mucilaginibacter</taxon>
    </lineage>
</organism>
<comment type="subcellular location">
    <subcellularLocation>
        <location evidence="1">Membrane</location>
        <topology evidence="1">Multi-pass membrane protein</topology>
    </subcellularLocation>
</comment>
<feature type="transmembrane region" description="Helical" evidence="5">
    <location>
        <begin position="83"/>
        <end position="101"/>
    </location>
</feature>
<keyword evidence="3 5" id="KW-1133">Transmembrane helix</keyword>
<feature type="transmembrane region" description="Helical" evidence="5">
    <location>
        <begin position="21"/>
        <end position="40"/>
    </location>
</feature>
<evidence type="ECO:0000256" key="4">
    <source>
        <dbReference type="ARBA" id="ARBA00023136"/>
    </source>
</evidence>
<feature type="transmembrane region" description="Helical" evidence="5">
    <location>
        <begin position="107"/>
        <end position="125"/>
    </location>
</feature>